<evidence type="ECO:0000256" key="1">
    <source>
        <dbReference type="ARBA" id="ARBA00004123"/>
    </source>
</evidence>
<feature type="compositionally biased region" description="Basic and acidic residues" evidence="3">
    <location>
        <begin position="60"/>
        <end position="74"/>
    </location>
</feature>
<feature type="compositionally biased region" description="Acidic residues" evidence="3">
    <location>
        <begin position="307"/>
        <end position="317"/>
    </location>
</feature>
<feature type="domain" description="RED-like N-terminal" evidence="4">
    <location>
        <begin position="61"/>
        <end position="165"/>
    </location>
</feature>
<protein>
    <submittedName>
        <fullName evidence="5">RED-like protein N-terminal region-domain-containing protein</fullName>
    </submittedName>
</protein>
<dbReference type="InterPro" id="IPR039896">
    <property type="entry name" value="Red-like"/>
</dbReference>
<sequence>MDQDSFRQLLQKPSAASPPSNTAAHVRGSLLATATAGKKKAKTVDASQPAFKPRTLKKGAKGEAYRDRATERRLGTNNDYAQVEALAEDFERRAAENADRLAVEEQRKYLGGDSQHTVLVKGLDFALLEQNRARAAAEAAVTEDVFLEQAFEESSAQPKKRTREEILRDLKSKRGTTSASAAQPSVADKALEEAKKAGKFKPIGFKPVGSISTGDGKVKRKKKVKAGEVEENGERKKKRKVTTETSAGPAAAAPPVSATSIQEERSIAGPSAVPPSKPPPAGEPEPEPVDEDFDIFADAGEYTGVDLGDDDEASDDEGATRPSERKPQDEEDGEVHDSGPLRPGKWLATSDDEREPTSPPSPAREGTSTARSESPQRRPEVPLHPPSDEEDGEMEEERPIRLHPLSSSAIPSIKELLAASEEAEKAKKRKAKKDKKKAGGGEGVSGEKDIKAKVDRDYQRLKAYQEKKNAA</sequence>
<dbReference type="PANTHER" id="PTHR12765">
    <property type="entry name" value="RED PROTEIN IK FACTOR CYTOKINE IK"/>
    <property type="match status" value="1"/>
</dbReference>
<accession>A0A4Q9MIP4</accession>
<feature type="compositionally biased region" description="Basic and acidic residues" evidence="3">
    <location>
        <begin position="162"/>
        <end position="172"/>
    </location>
</feature>
<name>A0A4Q9MIP4_9APHY</name>
<feature type="compositionally biased region" description="Low complexity" evidence="3">
    <location>
        <begin position="13"/>
        <end position="24"/>
    </location>
</feature>
<organism evidence="5">
    <name type="scientific">Dichomitus squalens</name>
    <dbReference type="NCBI Taxonomy" id="114155"/>
    <lineage>
        <taxon>Eukaryota</taxon>
        <taxon>Fungi</taxon>
        <taxon>Dikarya</taxon>
        <taxon>Basidiomycota</taxon>
        <taxon>Agaricomycotina</taxon>
        <taxon>Agaricomycetes</taxon>
        <taxon>Polyporales</taxon>
        <taxon>Polyporaceae</taxon>
        <taxon>Dichomitus</taxon>
    </lineage>
</organism>
<dbReference type="Proteomes" id="UP000292957">
    <property type="component" value="Unassembled WGS sequence"/>
</dbReference>
<feature type="compositionally biased region" description="Basic and acidic residues" evidence="3">
    <location>
        <begin position="445"/>
        <end position="457"/>
    </location>
</feature>
<feature type="compositionally biased region" description="Basic and acidic residues" evidence="3">
    <location>
        <begin position="318"/>
        <end position="328"/>
    </location>
</feature>
<comment type="subcellular location">
    <subcellularLocation>
        <location evidence="1">Nucleus</location>
    </subcellularLocation>
</comment>
<evidence type="ECO:0000256" key="2">
    <source>
        <dbReference type="ARBA" id="ARBA00023242"/>
    </source>
</evidence>
<dbReference type="Pfam" id="PF07808">
    <property type="entry name" value="RED_N"/>
    <property type="match status" value="1"/>
</dbReference>
<dbReference type="GO" id="GO:0005634">
    <property type="term" value="C:nucleus"/>
    <property type="evidence" value="ECO:0007669"/>
    <property type="project" value="UniProtKB-SubCell"/>
</dbReference>
<dbReference type="InterPro" id="IPR012916">
    <property type="entry name" value="RED_N"/>
</dbReference>
<gene>
    <name evidence="5" type="ORF">BD311DRAFT_696931</name>
</gene>
<feature type="compositionally biased region" description="Basic and acidic residues" evidence="3">
    <location>
        <begin position="225"/>
        <end position="234"/>
    </location>
</feature>
<evidence type="ECO:0000259" key="4">
    <source>
        <dbReference type="Pfam" id="PF07808"/>
    </source>
</evidence>
<evidence type="ECO:0000256" key="3">
    <source>
        <dbReference type="SAM" id="MobiDB-lite"/>
    </source>
</evidence>
<feature type="compositionally biased region" description="Pro residues" evidence="3">
    <location>
        <begin position="272"/>
        <end position="283"/>
    </location>
</feature>
<keyword evidence="2" id="KW-0539">Nucleus</keyword>
<feature type="compositionally biased region" description="Basic residues" evidence="3">
    <location>
        <begin position="426"/>
        <end position="438"/>
    </location>
</feature>
<dbReference type="AlphaFoldDB" id="A0A4Q9MIP4"/>
<dbReference type="OrthoDB" id="3366823at2759"/>
<feature type="compositionally biased region" description="Acidic residues" evidence="3">
    <location>
        <begin position="284"/>
        <end position="295"/>
    </location>
</feature>
<feature type="region of interest" description="Disordered" evidence="3">
    <location>
        <begin position="1"/>
        <end position="77"/>
    </location>
</feature>
<reference evidence="5" key="1">
    <citation type="submission" date="2019-01" db="EMBL/GenBank/DDBJ databases">
        <title>Draft genome sequences of three monokaryotic isolates of the white-rot basidiomycete fungus Dichomitus squalens.</title>
        <authorList>
            <consortium name="DOE Joint Genome Institute"/>
            <person name="Lopez S.C."/>
            <person name="Andreopoulos B."/>
            <person name="Pangilinan J."/>
            <person name="Lipzen A."/>
            <person name="Riley R."/>
            <person name="Ahrendt S."/>
            <person name="Ng V."/>
            <person name="Barry K."/>
            <person name="Daum C."/>
            <person name="Grigoriev I.V."/>
            <person name="Hilden K.S."/>
            <person name="Makela M.R."/>
            <person name="de Vries R.P."/>
        </authorList>
    </citation>
    <scope>NUCLEOTIDE SEQUENCE [LARGE SCALE GENOMIC DNA]</scope>
    <source>
        <strain evidence="5">OM18370.1</strain>
    </source>
</reference>
<feature type="compositionally biased region" description="Low complexity" evidence="3">
    <location>
        <begin position="243"/>
        <end position="260"/>
    </location>
</feature>
<dbReference type="EMBL" id="ML143434">
    <property type="protein sequence ID" value="TBU27299.1"/>
    <property type="molecule type" value="Genomic_DNA"/>
</dbReference>
<proteinExistence type="predicted"/>
<evidence type="ECO:0000313" key="5">
    <source>
        <dbReference type="EMBL" id="TBU27299.1"/>
    </source>
</evidence>
<feature type="region of interest" description="Disordered" evidence="3">
    <location>
        <begin position="150"/>
        <end position="457"/>
    </location>
</feature>